<dbReference type="Proteomes" id="UP000177932">
    <property type="component" value="Unassembled WGS sequence"/>
</dbReference>
<gene>
    <name evidence="4" type="primary">recO</name>
    <name evidence="6" type="ORF">A2827_02885</name>
</gene>
<feature type="domain" description="DNA replication/recombination mediator RecO N-terminal" evidence="5">
    <location>
        <begin position="2"/>
        <end position="76"/>
    </location>
</feature>
<dbReference type="InterPro" id="IPR012340">
    <property type="entry name" value="NA-bd_OB-fold"/>
</dbReference>
<dbReference type="NCBIfam" id="TIGR00613">
    <property type="entry name" value="reco"/>
    <property type="match status" value="1"/>
</dbReference>
<accession>A0A1G2H6P4</accession>
<comment type="caution">
    <text evidence="6">The sequence shown here is derived from an EMBL/GenBank/DDBJ whole genome shotgun (WGS) entry which is preliminary data.</text>
</comment>
<dbReference type="InterPro" id="IPR022572">
    <property type="entry name" value="DNA_rep/recomb_RecO_N"/>
</dbReference>
<dbReference type="InterPro" id="IPR003717">
    <property type="entry name" value="RecO"/>
</dbReference>
<dbReference type="STRING" id="1802158.A2827_02885"/>
<proteinExistence type="inferred from homology"/>
<dbReference type="PANTHER" id="PTHR33991:SF1">
    <property type="entry name" value="DNA REPAIR PROTEIN RECO"/>
    <property type="match status" value="1"/>
</dbReference>
<keyword evidence="2 4" id="KW-0233">DNA recombination</keyword>
<organism evidence="6 7">
    <name type="scientific">Candidatus Spechtbacteria bacterium RIFCSPHIGHO2_01_FULL_43_30</name>
    <dbReference type="NCBI Taxonomy" id="1802158"/>
    <lineage>
        <taxon>Bacteria</taxon>
        <taxon>Candidatus Spechtiibacteriota</taxon>
    </lineage>
</organism>
<reference evidence="6 7" key="1">
    <citation type="journal article" date="2016" name="Nat. Commun.">
        <title>Thousands of microbial genomes shed light on interconnected biogeochemical processes in an aquifer system.</title>
        <authorList>
            <person name="Anantharaman K."/>
            <person name="Brown C.T."/>
            <person name="Hug L.A."/>
            <person name="Sharon I."/>
            <person name="Castelle C.J."/>
            <person name="Probst A.J."/>
            <person name="Thomas B.C."/>
            <person name="Singh A."/>
            <person name="Wilkins M.J."/>
            <person name="Karaoz U."/>
            <person name="Brodie E.L."/>
            <person name="Williams K.H."/>
            <person name="Hubbard S.S."/>
            <person name="Banfield J.F."/>
        </authorList>
    </citation>
    <scope>NUCLEOTIDE SEQUENCE [LARGE SCALE GENOMIC DNA]</scope>
</reference>
<evidence type="ECO:0000259" key="5">
    <source>
        <dbReference type="Pfam" id="PF11967"/>
    </source>
</evidence>
<comment type="function">
    <text evidence="4">Involved in DNA repair and RecF pathway recombination.</text>
</comment>
<dbReference type="AlphaFoldDB" id="A0A1G2H6P4"/>
<dbReference type="HAMAP" id="MF_00201">
    <property type="entry name" value="RecO"/>
    <property type="match status" value="1"/>
</dbReference>
<protein>
    <recommendedName>
        <fullName evidence="4">DNA repair protein RecO</fullName>
    </recommendedName>
    <alternativeName>
        <fullName evidence="4">Recombination protein O</fullName>
    </alternativeName>
</protein>
<dbReference type="EMBL" id="MHOD01000014">
    <property type="protein sequence ID" value="OGZ58145.1"/>
    <property type="molecule type" value="Genomic_DNA"/>
</dbReference>
<dbReference type="SUPFAM" id="SSF50249">
    <property type="entry name" value="Nucleic acid-binding proteins"/>
    <property type="match status" value="1"/>
</dbReference>
<dbReference type="GO" id="GO:0006310">
    <property type="term" value="P:DNA recombination"/>
    <property type="evidence" value="ECO:0007669"/>
    <property type="project" value="UniProtKB-UniRule"/>
</dbReference>
<dbReference type="PANTHER" id="PTHR33991">
    <property type="entry name" value="DNA REPAIR PROTEIN RECO"/>
    <property type="match status" value="1"/>
</dbReference>
<sequence>MHSTQGIILKIHNFREHDERVILYTKDAGKLSVVAKGAKKIEAKLRGNLDLFNLVDVSFVPGVNFNILTSVDLTKKFLSIGSNVDTYKSALSMSYITDNIFDENAKDEEFFDMLKYSMEKLNEYGKESEYLASLYSWLLLKKFQMKILETEGYEDNLFTGHARANLGEELAGKFKLSGNSLLLMDMLRGKTVKSVTLSKNDMRNIENIFTRLFAYIFSCKLNPWMPIMN</sequence>
<dbReference type="GO" id="GO:0006302">
    <property type="term" value="P:double-strand break repair"/>
    <property type="evidence" value="ECO:0007669"/>
    <property type="project" value="TreeGrafter"/>
</dbReference>
<dbReference type="Pfam" id="PF11967">
    <property type="entry name" value="RecO_N"/>
    <property type="match status" value="1"/>
</dbReference>
<evidence type="ECO:0000256" key="3">
    <source>
        <dbReference type="ARBA" id="ARBA00023204"/>
    </source>
</evidence>
<evidence type="ECO:0000313" key="6">
    <source>
        <dbReference type="EMBL" id="OGZ58145.1"/>
    </source>
</evidence>
<dbReference type="GO" id="GO:0043590">
    <property type="term" value="C:bacterial nucleoid"/>
    <property type="evidence" value="ECO:0007669"/>
    <property type="project" value="TreeGrafter"/>
</dbReference>
<name>A0A1G2H6P4_9BACT</name>
<evidence type="ECO:0000256" key="2">
    <source>
        <dbReference type="ARBA" id="ARBA00023172"/>
    </source>
</evidence>
<comment type="similarity">
    <text evidence="4">Belongs to the RecO family.</text>
</comment>
<keyword evidence="3 4" id="KW-0234">DNA repair</keyword>
<evidence type="ECO:0000313" key="7">
    <source>
        <dbReference type="Proteomes" id="UP000177932"/>
    </source>
</evidence>
<evidence type="ECO:0000256" key="4">
    <source>
        <dbReference type="HAMAP-Rule" id="MF_00201"/>
    </source>
</evidence>
<evidence type="ECO:0000256" key="1">
    <source>
        <dbReference type="ARBA" id="ARBA00022763"/>
    </source>
</evidence>
<keyword evidence="1 4" id="KW-0227">DNA damage</keyword>
<dbReference type="Gene3D" id="2.40.50.140">
    <property type="entry name" value="Nucleic acid-binding proteins"/>
    <property type="match status" value="1"/>
</dbReference>